<dbReference type="InterPro" id="IPR036108">
    <property type="entry name" value="4pyrrol_syn_uPrphyn_synt_sf"/>
</dbReference>
<dbReference type="CDD" id="cd11642">
    <property type="entry name" value="SUMT"/>
    <property type="match status" value="1"/>
</dbReference>
<dbReference type="GO" id="GO:0004852">
    <property type="term" value="F:uroporphyrinogen-III synthase activity"/>
    <property type="evidence" value="ECO:0007669"/>
    <property type="project" value="InterPro"/>
</dbReference>
<dbReference type="InterPro" id="IPR014776">
    <property type="entry name" value="4pyrrole_Mease_sub2"/>
</dbReference>
<dbReference type="NCBIfam" id="TIGR01469">
    <property type="entry name" value="cobA_cysG_Cterm"/>
    <property type="match status" value="1"/>
</dbReference>
<dbReference type="InterPro" id="IPR003754">
    <property type="entry name" value="4pyrrol_synth_uPrphyn_synth"/>
</dbReference>
<feature type="domain" description="Tetrapyrrole biosynthesis uroporphyrinogen III synthase" evidence="7">
    <location>
        <begin position="296"/>
        <end position="476"/>
    </location>
</feature>
<dbReference type="FunFam" id="3.40.1010.10:FF:000001">
    <property type="entry name" value="Siroheme synthase"/>
    <property type="match status" value="1"/>
</dbReference>
<dbReference type="PANTHER" id="PTHR45790">
    <property type="entry name" value="SIROHEME SYNTHASE-RELATED"/>
    <property type="match status" value="1"/>
</dbReference>
<keyword evidence="2 8" id="KW-0489">Methyltransferase</keyword>
<comment type="caution">
    <text evidence="8">The sequence shown here is derived from an EMBL/GenBank/DDBJ whole genome shotgun (WGS) entry which is preliminary data.</text>
</comment>
<evidence type="ECO:0000313" key="8">
    <source>
        <dbReference type="EMBL" id="OLU44184.1"/>
    </source>
</evidence>
<dbReference type="GO" id="GO:0019354">
    <property type="term" value="P:siroheme biosynthetic process"/>
    <property type="evidence" value="ECO:0007669"/>
    <property type="project" value="InterPro"/>
</dbReference>
<dbReference type="GO" id="GO:0032259">
    <property type="term" value="P:methylation"/>
    <property type="evidence" value="ECO:0007669"/>
    <property type="project" value="UniProtKB-KW"/>
</dbReference>
<dbReference type="AlphaFoldDB" id="A0A1Q9YIN4"/>
<dbReference type="Gene3D" id="3.40.1010.10">
    <property type="entry name" value="Cobalt-precorrin-4 Transmethylase, Domain 1"/>
    <property type="match status" value="1"/>
</dbReference>
<reference evidence="8 9" key="1">
    <citation type="submission" date="2016-11" db="EMBL/GenBank/DDBJ databases">
        <title>Description of two novel members of the family Erysipelotrichaceae: Ileibacterium lipovorans gen. nov., sp. nov. and Dubosiella newyorkensis, gen. nov., sp. nov.</title>
        <authorList>
            <person name="Cox L.M."/>
            <person name="Sohn J."/>
            <person name="Tyrrell K.L."/>
            <person name="Citron D.M."/>
            <person name="Lawson P.A."/>
            <person name="Patel N.B."/>
            <person name="Iizumi T."/>
            <person name="Perez-Perez G.I."/>
            <person name="Goldstein E.J."/>
            <person name="Blaser M.J."/>
        </authorList>
    </citation>
    <scope>NUCLEOTIDE SEQUENCE [LARGE SCALE GENOMIC DNA]</scope>
    <source>
        <strain evidence="8 9">NYU-BL-K8</strain>
    </source>
</reference>
<evidence type="ECO:0000256" key="3">
    <source>
        <dbReference type="ARBA" id="ARBA00022679"/>
    </source>
</evidence>
<sequence>MTAVQGRGSAAREALDMKQDAVTEVRQEPGAVILAGAGCGGRELMTLQVLDLIRRADVIVYDDLISQDILDIDTDAEWIYAGKRKGLHSMTQEEINGLLISLAQTHELVLRLKGGDPFVFGRGREEMRAVREAGICCQSAPGITSAIAVPERFDIPVTDRIHASSFTVITASRKSQGKPFGPDAGWVAHQPGTLVVLMGLSRLPEIVEELIRAGKDPRTPTAVISSAEISHSEMVRGELSEITGKAAALQAPAVIVIGDVVREATVDPGQPAPAVFTVWTTFTGDLTRRVQHFLPPSIQLVPVLQAATTRVESLEPEDLEADWLVFTSRRGVQCFLDDLRQQKLDIRRIPRLAVVGQATAEALEEAGLYPDLIPDTADTPDLVRSLKQEAKPGSHLVLFRAREADSVMEQELSKQYAVIRRDLYEIQYEAQDTRRLPRPDLMAFASRSAVRAWTQDIPCPVLCISDITASQVRQDHSPASVLLADAISAAGLAATIRELSPVADAASGVSPDGKN</sequence>
<dbReference type="PANTHER" id="PTHR45790:SF3">
    <property type="entry name" value="S-ADENOSYL-L-METHIONINE-DEPENDENT UROPORPHYRINOGEN III METHYLTRANSFERASE, CHLOROPLASTIC"/>
    <property type="match status" value="1"/>
</dbReference>
<protein>
    <recommendedName>
        <fullName evidence="1">uroporphyrinogen-III C-methyltransferase</fullName>
        <ecNumber evidence="1">2.1.1.107</ecNumber>
    </recommendedName>
</protein>
<proteinExistence type="predicted"/>
<dbReference type="CDD" id="cd06578">
    <property type="entry name" value="HemD"/>
    <property type="match status" value="1"/>
</dbReference>
<dbReference type="InterPro" id="IPR035996">
    <property type="entry name" value="4pyrrol_Methylase_sf"/>
</dbReference>
<feature type="domain" description="Tetrapyrrole methylase" evidence="6">
    <location>
        <begin position="32"/>
        <end position="242"/>
    </location>
</feature>
<dbReference type="InterPro" id="IPR006366">
    <property type="entry name" value="CobA/CysG_C"/>
</dbReference>
<dbReference type="SUPFAM" id="SSF69618">
    <property type="entry name" value="HemD-like"/>
    <property type="match status" value="1"/>
</dbReference>
<dbReference type="Pfam" id="PF00590">
    <property type="entry name" value="TP_methylase"/>
    <property type="match status" value="1"/>
</dbReference>
<evidence type="ECO:0000256" key="1">
    <source>
        <dbReference type="ARBA" id="ARBA00012162"/>
    </source>
</evidence>
<dbReference type="GO" id="GO:0004851">
    <property type="term" value="F:uroporphyrin-III C-methyltransferase activity"/>
    <property type="evidence" value="ECO:0007669"/>
    <property type="project" value="UniProtKB-EC"/>
</dbReference>
<dbReference type="EC" id="2.1.1.107" evidence="1"/>
<evidence type="ECO:0000256" key="4">
    <source>
        <dbReference type="ARBA" id="ARBA00022691"/>
    </source>
</evidence>
<evidence type="ECO:0000259" key="7">
    <source>
        <dbReference type="Pfam" id="PF02602"/>
    </source>
</evidence>
<evidence type="ECO:0000259" key="6">
    <source>
        <dbReference type="Pfam" id="PF00590"/>
    </source>
</evidence>
<dbReference type="InterPro" id="IPR014777">
    <property type="entry name" value="4pyrrole_Mease_sub1"/>
</dbReference>
<dbReference type="Gene3D" id="3.40.50.10090">
    <property type="match status" value="1"/>
</dbReference>
<keyword evidence="4" id="KW-0949">S-adenosyl-L-methionine</keyword>
<accession>A0A1Q9YIN4</accession>
<dbReference type="SUPFAM" id="SSF53790">
    <property type="entry name" value="Tetrapyrrole methylase"/>
    <property type="match status" value="1"/>
</dbReference>
<evidence type="ECO:0000313" key="9">
    <source>
        <dbReference type="Proteomes" id="UP000186758"/>
    </source>
</evidence>
<keyword evidence="3 8" id="KW-0808">Transferase</keyword>
<dbReference type="Pfam" id="PF02602">
    <property type="entry name" value="HEM4"/>
    <property type="match status" value="1"/>
</dbReference>
<organism evidence="8 9">
    <name type="scientific">Faecalibaculum rodentium</name>
    <dbReference type="NCBI Taxonomy" id="1702221"/>
    <lineage>
        <taxon>Bacteria</taxon>
        <taxon>Bacillati</taxon>
        <taxon>Bacillota</taxon>
        <taxon>Erysipelotrichia</taxon>
        <taxon>Erysipelotrichales</taxon>
        <taxon>Erysipelotrichaceae</taxon>
        <taxon>Faecalibaculum</taxon>
    </lineage>
</organism>
<keyword evidence="5" id="KW-0627">Porphyrin biosynthesis</keyword>
<dbReference type="InterPro" id="IPR050161">
    <property type="entry name" value="Siro_Cobalamin_biosynth"/>
</dbReference>
<dbReference type="EMBL" id="MPJZ01000075">
    <property type="protein sequence ID" value="OLU44184.1"/>
    <property type="molecule type" value="Genomic_DNA"/>
</dbReference>
<dbReference type="Gene3D" id="3.30.950.10">
    <property type="entry name" value="Methyltransferase, Cobalt-precorrin-4 Transmethylase, Domain 2"/>
    <property type="match status" value="1"/>
</dbReference>
<dbReference type="InterPro" id="IPR000878">
    <property type="entry name" value="4pyrrol_Mease"/>
</dbReference>
<dbReference type="NCBIfam" id="NF004790">
    <property type="entry name" value="PRK06136.1"/>
    <property type="match status" value="1"/>
</dbReference>
<evidence type="ECO:0000256" key="5">
    <source>
        <dbReference type="ARBA" id="ARBA00023244"/>
    </source>
</evidence>
<evidence type="ECO:0000256" key="2">
    <source>
        <dbReference type="ARBA" id="ARBA00022603"/>
    </source>
</evidence>
<name>A0A1Q9YIN4_9FIRM</name>
<dbReference type="Proteomes" id="UP000186758">
    <property type="component" value="Unassembled WGS sequence"/>
</dbReference>
<gene>
    <name evidence="8" type="ORF">BO223_09105</name>
</gene>